<dbReference type="AlphaFoldDB" id="A0A1B7X2N5"/>
<reference evidence="1 2" key="1">
    <citation type="submission" date="2015-09" db="EMBL/GenBank/DDBJ databases">
        <title>Aphanizomenon flos-aquae WA102.</title>
        <authorList>
            <person name="Driscoll C."/>
        </authorList>
    </citation>
    <scope>NUCLEOTIDE SEQUENCE [LARGE SCALE GENOMIC DNA]</scope>
    <source>
        <strain evidence="1">WA102</strain>
    </source>
</reference>
<organism evidence="1 2">
    <name type="scientific">Aphanizomenon flos-aquae WA102</name>
    <dbReference type="NCBI Taxonomy" id="1710896"/>
    <lineage>
        <taxon>Bacteria</taxon>
        <taxon>Bacillati</taxon>
        <taxon>Cyanobacteriota</taxon>
        <taxon>Cyanophyceae</taxon>
        <taxon>Nostocales</taxon>
        <taxon>Aphanizomenonaceae</taxon>
        <taxon>Aphanizomenon</taxon>
    </lineage>
</organism>
<name>A0A1B7X2N5_APHFL</name>
<evidence type="ECO:0000313" key="2">
    <source>
        <dbReference type="Proteomes" id="UP000092093"/>
    </source>
</evidence>
<dbReference type="SUPFAM" id="SSF51998">
    <property type="entry name" value="PFL-like glycyl radical enzymes"/>
    <property type="match status" value="1"/>
</dbReference>
<accession>A0A1B7X2N5</accession>
<dbReference type="Gene3D" id="3.20.70.20">
    <property type="match status" value="1"/>
</dbReference>
<proteinExistence type="predicted"/>
<evidence type="ECO:0000313" key="1">
    <source>
        <dbReference type="EMBL" id="OBQ43627.1"/>
    </source>
</evidence>
<comment type="caution">
    <text evidence="1">The sequence shown here is derived from an EMBL/GenBank/DDBJ whole genome shotgun (WGS) entry which is preliminary data.</text>
</comment>
<dbReference type="EMBL" id="LJOW01000048">
    <property type="protein sequence ID" value="OBQ43627.1"/>
    <property type="molecule type" value="Genomic_DNA"/>
</dbReference>
<sequence length="586" mass="65633">MTDTKNATRVSPEIQSLLDSQYVAPTGRIKDFILNPEYKTNAPSCMLRVWDKKIGLGAMVSAISYYIRKGAGVKIQFGAEKVVFWEAVPIVWNFYCDPSHPDIDKMSQENKEVYVDKQKWGEILEKQNMSSDKNVAIIFVGDDMDSIEGSWRSFIDAALLGKQIFLDLSAIRQAGEQTSTKTVSTGIFGLGSTDTGFIEIYRWLAKCIESGDVGSVLQLLNGICKVLARGGTTKKRGGIVTTAMDYTNPDIEEYLNYPLSKILGGSKKGLRYSSEIFSNTKLVNLVIEKVNNESLMLEKIKAPGLYANVCMGIYLEDKASCLVSPVNAGQIEKPEDLPEALCAVVKLLALIHYSWRDAVNANPELYLPANEDRQIAVGWLGWANFLRRQGVTYLECANSMRALRLNDTIKYLDNGGSYKGVEIASWLKTAYEKGAEIGGEFNLERIYSIEPNQRVYLDYKDIDGFTTCRNINPPYSRTQVRASEVYGDAITEHGDVEVMSEVGHDTIQLLWEEFQLLAEYTGLAHAGSFDIHRRIDKDWFEDFTLRSPLPTTYYQMADSVNQEYLNKGIAMTAQCEEEICMVCGEG</sequence>
<protein>
    <submittedName>
        <fullName evidence="1">Uncharacterized protein</fullName>
    </submittedName>
</protein>
<gene>
    <name evidence="1" type="ORF">AN484_11530</name>
</gene>
<dbReference type="Proteomes" id="UP000092093">
    <property type="component" value="Unassembled WGS sequence"/>
</dbReference>